<comment type="caution">
    <text evidence="1">The sequence shown here is derived from an EMBL/GenBank/DDBJ whole genome shotgun (WGS) entry which is preliminary data.</text>
</comment>
<evidence type="ECO:0000313" key="2">
    <source>
        <dbReference type="Proteomes" id="UP000219559"/>
    </source>
</evidence>
<sequence>MNNLIIFRLLVSLAFFLTSICLLEAQVSITSGAVVGYSTANEGEVYLTSDTDELYLGLQDGSLRKIGNDPFQAQLAEYGISSAVNVTAAPAIRDFFQDELTNEGAISKTSDNTLSVVSNGLYQIHFNCRLRATTTWMGASVRLRINGADIGIMAHSGFLYSGFMPDGSWNFTHTLRLNASDTIQLYTQREDTGGGGVITAQTNFTRFTISKIGE</sequence>
<organism evidence="1 2">
    <name type="scientific">Sediminicola luteus</name>
    <dbReference type="NCBI Taxonomy" id="319238"/>
    <lineage>
        <taxon>Bacteria</taxon>
        <taxon>Pseudomonadati</taxon>
        <taxon>Bacteroidota</taxon>
        <taxon>Flavobacteriia</taxon>
        <taxon>Flavobacteriales</taxon>
        <taxon>Flavobacteriaceae</taxon>
        <taxon>Sediminicola</taxon>
    </lineage>
</organism>
<proteinExistence type="predicted"/>
<name>A0A2A4GEQ3_9FLAO</name>
<evidence type="ECO:0000313" key="1">
    <source>
        <dbReference type="EMBL" id="PCE66460.1"/>
    </source>
</evidence>
<dbReference type="EMBL" id="NBWU01000001">
    <property type="protein sequence ID" value="PCE66460.1"/>
    <property type="molecule type" value="Genomic_DNA"/>
</dbReference>
<dbReference type="Gene3D" id="2.60.120.40">
    <property type="match status" value="1"/>
</dbReference>
<keyword evidence="2" id="KW-1185">Reference proteome</keyword>
<dbReference type="AlphaFoldDB" id="A0A2A4GEQ3"/>
<reference evidence="1 2" key="1">
    <citation type="submission" date="2017-04" db="EMBL/GenBank/DDBJ databases">
        <title>A new member of the family Flavobacteriaceae isolated from ascidians.</title>
        <authorList>
            <person name="Chen L."/>
        </authorList>
    </citation>
    <scope>NUCLEOTIDE SEQUENCE [LARGE SCALE GENOMIC DNA]</scope>
    <source>
        <strain evidence="1 2">HQA918</strain>
    </source>
</reference>
<dbReference type="Proteomes" id="UP000219559">
    <property type="component" value="Unassembled WGS sequence"/>
</dbReference>
<dbReference type="InterPro" id="IPR008983">
    <property type="entry name" value="Tumour_necrosis_fac-like_dom"/>
</dbReference>
<dbReference type="RefSeq" id="WP_097441982.1">
    <property type="nucleotide sequence ID" value="NZ_NBWU01000001.1"/>
</dbReference>
<gene>
    <name evidence="1" type="ORF">B7P33_03965</name>
</gene>
<accession>A0A2A4GEQ3</accession>
<protein>
    <submittedName>
        <fullName evidence="1">Uncharacterized protein</fullName>
    </submittedName>
</protein>